<dbReference type="AlphaFoldDB" id="A0A836CNC3"/>
<dbReference type="Proteomes" id="UP000664859">
    <property type="component" value="Unassembled WGS sequence"/>
</dbReference>
<name>A0A836CNC3_9STRA</name>
<evidence type="ECO:0000256" key="2">
    <source>
        <dbReference type="SAM" id="Phobius"/>
    </source>
</evidence>
<keyword evidence="4" id="KW-1185">Reference proteome</keyword>
<feature type="compositionally biased region" description="Basic and acidic residues" evidence="1">
    <location>
        <begin position="44"/>
        <end position="71"/>
    </location>
</feature>
<gene>
    <name evidence="3" type="ORF">JKP88DRAFT_272195</name>
</gene>
<reference evidence="3" key="1">
    <citation type="submission" date="2021-02" db="EMBL/GenBank/DDBJ databases">
        <title>First Annotated Genome of the Yellow-green Alga Tribonema minus.</title>
        <authorList>
            <person name="Mahan K.M."/>
        </authorList>
    </citation>
    <scope>NUCLEOTIDE SEQUENCE</scope>
    <source>
        <strain evidence="3">UTEX B ZZ1240</strain>
    </source>
</reference>
<organism evidence="3 4">
    <name type="scientific">Tribonema minus</name>
    <dbReference type="NCBI Taxonomy" id="303371"/>
    <lineage>
        <taxon>Eukaryota</taxon>
        <taxon>Sar</taxon>
        <taxon>Stramenopiles</taxon>
        <taxon>Ochrophyta</taxon>
        <taxon>PX clade</taxon>
        <taxon>Xanthophyceae</taxon>
        <taxon>Tribonematales</taxon>
        <taxon>Tribonemataceae</taxon>
        <taxon>Tribonema</taxon>
    </lineage>
</organism>
<keyword evidence="2" id="KW-1133">Transmembrane helix</keyword>
<feature type="compositionally biased region" description="Basic and acidic residues" evidence="1">
    <location>
        <begin position="86"/>
        <end position="98"/>
    </location>
</feature>
<sequence>MGGGLSSPLDLRRIAPGAQRRVRGGGGGETLLQSGSAHARSIGRFHETEEGERGERDPRRPGGRDSVRQGERAAGARRHPSPDSAAEERIRSRRDRSDAPLTPEVNSASPFSSAFTTSDRRGRSSDSDMTGGAQKAPAEGGQLPPLGAQGAAAAGRAAALSEEEALELNELVGTTATAEEWLAKRSLNLGGSLTCLPESFGNLTALTSLDLSRFVQDYRTSTENLIVMDLSGCEELDIVPDLRPCPLRLLRLRDCGQLRAVPRVSVKATVDGDVSGCDKIGEALADNVNNTLNAVLVAAALLATLGYSSLANPTDSDDTVSTPDSLQNHGDAPVALLALYFVSSQKMLRRGGDRKRVMLGMAIGALTVSIAAILVAYICSGLTSVSMWLVVLATAAACACLRWVGRGGTLPPLCPCDAPAATPRRFDGGRVAPQIVWRLGHTTPLPRPMTTPRPPRVDARTGLVSAYDVLRLAKPGLRCHPKKCLDALRLRCPGLGAACSDVRLDGGGNVTPAVDLATAADLILLAPRASDSERDAAARALCDAYGAPEGLAKELMRRRRERRRAGPAAAAAAAVATAAADSESADADADAEPSVAVVAVAAAGPTPDAEAARARESAVRAAAAASLADHLRELATAAHFADMSALEERRREERARARTERLLLEERLAAERRRGGLGPADAPDAEGDSDAAAAAPGPRDFRDEIRAAASRLHVLR</sequence>
<evidence type="ECO:0000256" key="1">
    <source>
        <dbReference type="SAM" id="MobiDB-lite"/>
    </source>
</evidence>
<feature type="transmembrane region" description="Helical" evidence="2">
    <location>
        <begin position="385"/>
        <end position="404"/>
    </location>
</feature>
<evidence type="ECO:0000313" key="3">
    <source>
        <dbReference type="EMBL" id="KAG5192880.1"/>
    </source>
</evidence>
<dbReference type="SUPFAM" id="SSF52058">
    <property type="entry name" value="L domain-like"/>
    <property type="match status" value="1"/>
</dbReference>
<keyword evidence="2" id="KW-0472">Membrane</keyword>
<proteinExistence type="predicted"/>
<dbReference type="Gene3D" id="3.80.10.10">
    <property type="entry name" value="Ribonuclease Inhibitor"/>
    <property type="match status" value="1"/>
</dbReference>
<feature type="compositionally biased region" description="Low complexity" evidence="1">
    <location>
        <begin position="107"/>
        <end position="117"/>
    </location>
</feature>
<comment type="caution">
    <text evidence="3">The sequence shown here is derived from an EMBL/GenBank/DDBJ whole genome shotgun (WGS) entry which is preliminary data.</text>
</comment>
<dbReference type="EMBL" id="JAFCMP010000001">
    <property type="protein sequence ID" value="KAG5192880.1"/>
    <property type="molecule type" value="Genomic_DNA"/>
</dbReference>
<dbReference type="InterPro" id="IPR032675">
    <property type="entry name" value="LRR_dom_sf"/>
</dbReference>
<protein>
    <submittedName>
        <fullName evidence="3">Uncharacterized protein</fullName>
    </submittedName>
</protein>
<keyword evidence="2" id="KW-0812">Transmembrane</keyword>
<feature type="region of interest" description="Disordered" evidence="1">
    <location>
        <begin position="668"/>
        <end position="703"/>
    </location>
</feature>
<evidence type="ECO:0000313" key="4">
    <source>
        <dbReference type="Proteomes" id="UP000664859"/>
    </source>
</evidence>
<accession>A0A836CNC3</accession>
<feature type="compositionally biased region" description="Low complexity" evidence="1">
    <location>
        <begin position="139"/>
        <end position="150"/>
    </location>
</feature>
<feature type="region of interest" description="Disordered" evidence="1">
    <location>
        <begin position="1"/>
        <end position="150"/>
    </location>
</feature>
<feature type="transmembrane region" description="Helical" evidence="2">
    <location>
        <begin position="357"/>
        <end position="379"/>
    </location>
</feature>